<feature type="transmembrane region" description="Helical" evidence="5">
    <location>
        <begin position="188"/>
        <end position="209"/>
    </location>
</feature>
<dbReference type="Gene3D" id="1.20.1250.20">
    <property type="entry name" value="MFS general substrate transporter like domains"/>
    <property type="match status" value="1"/>
</dbReference>
<feature type="transmembrane region" description="Helical" evidence="5">
    <location>
        <begin position="280"/>
        <end position="297"/>
    </location>
</feature>
<evidence type="ECO:0000256" key="1">
    <source>
        <dbReference type="ARBA" id="ARBA00004141"/>
    </source>
</evidence>
<feature type="transmembrane region" description="Helical" evidence="5">
    <location>
        <begin position="27"/>
        <end position="47"/>
    </location>
</feature>
<accession>A0ABD1L210</accession>
<evidence type="ECO:0008006" key="8">
    <source>
        <dbReference type="Google" id="ProtNLM"/>
    </source>
</evidence>
<organism evidence="6 7">
    <name type="scientific">Flemingia macrophylla</name>
    <dbReference type="NCBI Taxonomy" id="520843"/>
    <lineage>
        <taxon>Eukaryota</taxon>
        <taxon>Viridiplantae</taxon>
        <taxon>Streptophyta</taxon>
        <taxon>Embryophyta</taxon>
        <taxon>Tracheophyta</taxon>
        <taxon>Spermatophyta</taxon>
        <taxon>Magnoliopsida</taxon>
        <taxon>eudicotyledons</taxon>
        <taxon>Gunneridae</taxon>
        <taxon>Pentapetalae</taxon>
        <taxon>rosids</taxon>
        <taxon>fabids</taxon>
        <taxon>Fabales</taxon>
        <taxon>Fabaceae</taxon>
        <taxon>Papilionoideae</taxon>
        <taxon>50 kb inversion clade</taxon>
        <taxon>NPAAA clade</taxon>
        <taxon>indigoferoid/millettioid clade</taxon>
        <taxon>Phaseoleae</taxon>
        <taxon>Flemingia</taxon>
    </lineage>
</organism>
<feature type="transmembrane region" description="Helical" evidence="5">
    <location>
        <begin position="92"/>
        <end position="109"/>
    </location>
</feature>
<feature type="transmembrane region" description="Helical" evidence="5">
    <location>
        <begin position="67"/>
        <end position="86"/>
    </location>
</feature>
<dbReference type="SUPFAM" id="SSF103473">
    <property type="entry name" value="MFS general substrate transporter"/>
    <property type="match status" value="1"/>
</dbReference>
<dbReference type="PANTHER" id="PTHR23294:SF59">
    <property type="entry name" value="UNC93-LIKE PROTEIN C922.05C"/>
    <property type="match status" value="1"/>
</dbReference>
<sequence length="445" mass="48461">MVSNRYHEEPITDNPKPSCFLRHNSPLAQVILIGVVCFCCPGMLNALSGMGGGGQLNHTASNNSLTALYTAFSISSILGAAIHNILGPHLTLFLGCSTYVLYTSSFLLYNHFHHQAFAVAAGALLGVGAGLLWAAQGAIITSYPPTNMKGSYISIFWTIFNMGGVIGGLIPFILNYHRTEAASVNDGTYVAFMCFMSLGALLSLAILPACKVVRDDGSSCTNMLHSNVSTEGVEVLKLFFNWKVLLLVPAAWSSNFFYPYQFNDVNAVLFNLRTRGLNNVCYWGAQMVGSVGIGYVMDFSFERRRVRGVVGIVVVAVLGSVIWGGGLANQVRYSSNDLPEKLDFKNSGSHFAWPFLLYFSFGLLDAMFQSLVYWVIGALADDSEILSRYSGFFKGVQSAGAAVAWQVDEHKVSFMSQLIVNWVLTTISYPLLFVLVVLGVKDEGQ</sequence>
<dbReference type="PANTHER" id="PTHR23294">
    <property type="entry name" value="ET TRANSLATION PRODUCT-RELATED"/>
    <property type="match status" value="1"/>
</dbReference>
<name>A0ABD1L210_9FABA</name>
<evidence type="ECO:0000256" key="4">
    <source>
        <dbReference type="ARBA" id="ARBA00023136"/>
    </source>
</evidence>
<gene>
    <name evidence="6" type="ORF">Fmac_031420</name>
</gene>
<dbReference type="AlphaFoldDB" id="A0ABD1L210"/>
<feature type="transmembrane region" description="Helical" evidence="5">
    <location>
        <begin position="419"/>
        <end position="440"/>
    </location>
</feature>
<evidence type="ECO:0000313" key="6">
    <source>
        <dbReference type="EMBL" id="KAL2317544.1"/>
    </source>
</evidence>
<keyword evidence="3 5" id="KW-1133">Transmembrane helix</keyword>
<dbReference type="InterPro" id="IPR036259">
    <property type="entry name" value="MFS_trans_sf"/>
</dbReference>
<evidence type="ECO:0000256" key="3">
    <source>
        <dbReference type="ARBA" id="ARBA00022989"/>
    </source>
</evidence>
<dbReference type="InterPro" id="IPR010291">
    <property type="entry name" value="Ion_channel_UNC-93"/>
</dbReference>
<feature type="transmembrane region" description="Helical" evidence="5">
    <location>
        <begin position="351"/>
        <end position="376"/>
    </location>
</feature>
<comment type="subcellular location">
    <subcellularLocation>
        <location evidence="1">Membrane</location>
        <topology evidence="1">Multi-pass membrane protein</topology>
    </subcellularLocation>
</comment>
<protein>
    <recommendedName>
        <fullName evidence="8">UNC93-like protein 1</fullName>
    </recommendedName>
</protein>
<evidence type="ECO:0000256" key="2">
    <source>
        <dbReference type="ARBA" id="ARBA00022692"/>
    </source>
</evidence>
<reference evidence="6 7" key="1">
    <citation type="submission" date="2024-08" db="EMBL/GenBank/DDBJ databases">
        <title>Insights into the chromosomal genome structure of Flemingia macrophylla.</title>
        <authorList>
            <person name="Ding Y."/>
            <person name="Zhao Y."/>
            <person name="Bi W."/>
            <person name="Wu M."/>
            <person name="Zhao G."/>
            <person name="Gong Y."/>
            <person name="Li W."/>
            <person name="Zhang P."/>
        </authorList>
    </citation>
    <scope>NUCLEOTIDE SEQUENCE [LARGE SCALE GENOMIC DNA]</scope>
    <source>
        <strain evidence="6">DYQJB</strain>
        <tissue evidence="6">Leaf</tissue>
    </source>
</reference>
<evidence type="ECO:0000313" key="7">
    <source>
        <dbReference type="Proteomes" id="UP001603857"/>
    </source>
</evidence>
<keyword evidence="4 5" id="KW-0472">Membrane</keyword>
<proteinExistence type="predicted"/>
<keyword evidence="2 5" id="KW-0812">Transmembrane</keyword>
<feature type="transmembrane region" description="Helical" evidence="5">
    <location>
        <begin position="309"/>
        <end position="331"/>
    </location>
</feature>
<keyword evidence="7" id="KW-1185">Reference proteome</keyword>
<dbReference type="GO" id="GO:0016020">
    <property type="term" value="C:membrane"/>
    <property type="evidence" value="ECO:0007669"/>
    <property type="project" value="UniProtKB-SubCell"/>
</dbReference>
<dbReference type="Pfam" id="PF05978">
    <property type="entry name" value="UNC-93"/>
    <property type="match status" value="1"/>
</dbReference>
<evidence type="ECO:0000256" key="5">
    <source>
        <dbReference type="SAM" id="Phobius"/>
    </source>
</evidence>
<feature type="transmembrane region" description="Helical" evidence="5">
    <location>
        <begin position="155"/>
        <end position="176"/>
    </location>
</feature>
<comment type="caution">
    <text evidence="6">The sequence shown here is derived from an EMBL/GenBank/DDBJ whole genome shotgun (WGS) entry which is preliminary data.</text>
</comment>
<feature type="transmembrane region" description="Helical" evidence="5">
    <location>
        <begin position="116"/>
        <end position="135"/>
    </location>
</feature>
<dbReference type="InterPro" id="IPR051617">
    <property type="entry name" value="UNC-93-like_regulator"/>
</dbReference>
<dbReference type="Proteomes" id="UP001603857">
    <property type="component" value="Unassembled WGS sequence"/>
</dbReference>
<dbReference type="EMBL" id="JBGMDY010000011">
    <property type="protein sequence ID" value="KAL2317544.1"/>
    <property type="molecule type" value="Genomic_DNA"/>
</dbReference>